<sequence>MKSSTLSSIGFYRYILLIKSCLNQFSIKTEGLHSLSLPKYQRLSPVQPSSQQCGLCSLLLKVLSSRYDPGCNCKALYKAQRQQLPLNEFLWSVSEQETQPDVVEDGGQLPVDMFYDYEQLVSKASVSPESDIPLHLLHLSYPCAPLLSSQFLSKTVSLP</sequence>
<name>A0A8C6WR94_9GOBI</name>
<accession>A0A8C6WR94</accession>
<keyword evidence="2" id="KW-1185">Reference proteome</keyword>
<proteinExistence type="predicted"/>
<evidence type="ECO:0000313" key="2">
    <source>
        <dbReference type="Proteomes" id="UP000694523"/>
    </source>
</evidence>
<reference evidence="1" key="1">
    <citation type="submission" date="2025-08" db="UniProtKB">
        <authorList>
            <consortium name="Ensembl"/>
        </authorList>
    </citation>
    <scope>IDENTIFICATION</scope>
</reference>
<organism evidence="1 2">
    <name type="scientific">Neogobius melanostomus</name>
    <name type="common">round goby</name>
    <dbReference type="NCBI Taxonomy" id="47308"/>
    <lineage>
        <taxon>Eukaryota</taxon>
        <taxon>Metazoa</taxon>
        <taxon>Chordata</taxon>
        <taxon>Craniata</taxon>
        <taxon>Vertebrata</taxon>
        <taxon>Euteleostomi</taxon>
        <taxon>Actinopterygii</taxon>
        <taxon>Neopterygii</taxon>
        <taxon>Teleostei</taxon>
        <taxon>Neoteleostei</taxon>
        <taxon>Acanthomorphata</taxon>
        <taxon>Gobiaria</taxon>
        <taxon>Gobiiformes</taxon>
        <taxon>Gobioidei</taxon>
        <taxon>Gobiidae</taxon>
        <taxon>Benthophilinae</taxon>
        <taxon>Neogobiini</taxon>
        <taxon>Neogobius</taxon>
    </lineage>
</organism>
<reference evidence="1" key="2">
    <citation type="submission" date="2025-09" db="UniProtKB">
        <authorList>
            <consortium name="Ensembl"/>
        </authorList>
    </citation>
    <scope>IDENTIFICATION</scope>
</reference>
<dbReference type="AlphaFoldDB" id="A0A8C6WR94"/>
<dbReference type="Proteomes" id="UP000694523">
    <property type="component" value="Unplaced"/>
</dbReference>
<protein>
    <submittedName>
        <fullName evidence="1">Uncharacterized protein</fullName>
    </submittedName>
</protein>
<dbReference type="Ensembl" id="ENSNMLT00000029101.1">
    <property type="protein sequence ID" value="ENSNMLP00000026042.1"/>
    <property type="gene ID" value="ENSNMLG00000016609.1"/>
</dbReference>
<evidence type="ECO:0000313" key="1">
    <source>
        <dbReference type="Ensembl" id="ENSNMLP00000026042.1"/>
    </source>
</evidence>